<evidence type="ECO:0000313" key="2">
    <source>
        <dbReference type="Proteomes" id="UP000308197"/>
    </source>
</evidence>
<dbReference type="AlphaFoldDB" id="A0A5C3NWN8"/>
<proteinExistence type="predicted"/>
<dbReference type="EMBL" id="ML211641">
    <property type="protein sequence ID" value="TFK81189.1"/>
    <property type="molecule type" value="Genomic_DNA"/>
</dbReference>
<accession>A0A5C3NWN8</accession>
<reference evidence="1 2" key="1">
    <citation type="journal article" date="2019" name="Nat. Ecol. Evol.">
        <title>Megaphylogeny resolves global patterns of mushroom evolution.</title>
        <authorList>
            <person name="Varga T."/>
            <person name="Krizsan K."/>
            <person name="Foldi C."/>
            <person name="Dima B."/>
            <person name="Sanchez-Garcia M."/>
            <person name="Sanchez-Ramirez S."/>
            <person name="Szollosi G.J."/>
            <person name="Szarkandi J.G."/>
            <person name="Papp V."/>
            <person name="Albert L."/>
            <person name="Andreopoulos W."/>
            <person name="Angelini C."/>
            <person name="Antonin V."/>
            <person name="Barry K.W."/>
            <person name="Bougher N.L."/>
            <person name="Buchanan P."/>
            <person name="Buyck B."/>
            <person name="Bense V."/>
            <person name="Catcheside P."/>
            <person name="Chovatia M."/>
            <person name="Cooper J."/>
            <person name="Damon W."/>
            <person name="Desjardin D."/>
            <person name="Finy P."/>
            <person name="Geml J."/>
            <person name="Haridas S."/>
            <person name="Hughes K."/>
            <person name="Justo A."/>
            <person name="Karasinski D."/>
            <person name="Kautmanova I."/>
            <person name="Kiss B."/>
            <person name="Kocsube S."/>
            <person name="Kotiranta H."/>
            <person name="LaButti K.M."/>
            <person name="Lechner B.E."/>
            <person name="Liimatainen K."/>
            <person name="Lipzen A."/>
            <person name="Lukacs Z."/>
            <person name="Mihaltcheva S."/>
            <person name="Morgado L.N."/>
            <person name="Niskanen T."/>
            <person name="Noordeloos M.E."/>
            <person name="Ohm R.A."/>
            <person name="Ortiz-Santana B."/>
            <person name="Ovrebo C."/>
            <person name="Racz N."/>
            <person name="Riley R."/>
            <person name="Savchenko A."/>
            <person name="Shiryaev A."/>
            <person name="Soop K."/>
            <person name="Spirin V."/>
            <person name="Szebenyi C."/>
            <person name="Tomsovsky M."/>
            <person name="Tulloss R.E."/>
            <person name="Uehling J."/>
            <person name="Grigoriev I.V."/>
            <person name="Vagvolgyi C."/>
            <person name="Papp T."/>
            <person name="Martin F.M."/>
            <person name="Miettinen O."/>
            <person name="Hibbett D.S."/>
            <person name="Nagy L.G."/>
        </authorList>
    </citation>
    <scope>NUCLEOTIDE SEQUENCE [LARGE SCALE GENOMIC DNA]</scope>
    <source>
        <strain evidence="1 2">HHB13444</strain>
    </source>
</reference>
<dbReference type="InParanoid" id="A0A5C3NWN8"/>
<protein>
    <submittedName>
        <fullName evidence="1">Uncharacterized protein</fullName>
    </submittedName>
</protein>
<sequence>MAVRRLSPPIVRDGHRRVCGESERRVDDLSVTPVQNSAGVTVGTNLCHPGLRSMAIPALAYGKMRLEARLRGCGERIRDVVGEDTHRTSLSTRARGHIASRCTHHHHQQEANGRWEPFCPGGRLAAGCHNQLSSPRSCERSRYLPDTFRTEGRSRHHVTGASVGCSGREGC</sequence>
<gene>
    <name evidence="1" type="ORF">K466DRAFT_347671</name>
</gene>
<name>A0A5C3NWN8_9APHY</name>
<organism evidence="1 2">
    <name type="scientific">Polyporus arcularius HHB13444</name>
    <dbReference type="NCBI Taxonomy" id="1314778"/>
    <lineage>
        <taxon>Eukaryota</taxon>
        <taxon>Fungi</taxon>
        <taxon>Dikarya</taxon>
        <taxon>Basidiomycota</taxon>
        <taxon>Agaricomycotina</taxon>
        <taxon>Agaricomycetes</taxon>
        <taxon>Polyporales</taxon>
        <taxon>Polyporaceae</taxon>
        <taxon>Polyporus</taxon>
    </lineage>
</organism>
<evidence type="ECO:0000313" key="1">
    <source>
        <dbReference type="EMBL" id="TFK81189.1"/>
    </source>
</evidence>
<dbReference type="Proteomes" id="UP000308197">
    <property type="component" value="Unassembled WGS sequence"/>
</dbReference>
<keyword evidence="2" id="KW-1185">Reference proteome</keyword>